<dbReference type="InterPro" id="IPR038772">
    <property type="entry name" value="Sph/SMPD2-like"/>
</dbReference>
<dbReference type="Proteomes" id="UP001589858">
    <property type="component" value="Unassembled WGS sequence"/>
</dbReference>
<dbReference type="Pfam" id="PF03372">
    <property type="entry name" value="Exo_endo_phos"/>
    <property type="match status" value="1"/>
</dbReference>
<feature type="chain" id="PRO_5046240876" evidence="1">
    <location>
        <begin position="21"/>
        <end position="336"/>
    </location>
</feature>
<feature type="domain" description="Endonuclease/exonuclease/phosphatase" evidence="2">
    <location>
        <begin position="43"/>
        <end position="292"/>
    </location>
</feature>
<dbReference type="RefSeq" id="WP_267218940.1">
    <property type="nucleotide sequence ID" value="NZ_JAPCWC010000002.1"/>
</dbReference>
<keyword evidence="4" id="KW-1185">Reference proteome</keyword>
<feature type="signal peptide" evidence="1">
    <location>
        <begin position="1"/>
        <end position="20"/>
    </location>
</feature>
<dbReference type="PANTHER" id="PTHR16320">
    <property type="entry name" value="SPHINGOMYELINASE FAMILY MEMBER"/>
    <property type="match status" value="1"/>
</dbReference>
<evidence type="ECO:0000313" key="3">
    <source>
        <dbReference type="EMBL" id="MFC0686233.1"/>
    </source>
</evidence>
<comment type="caution">
    <text evidence="3">The sequence shown here is derived from an EMBL/GenBank/DDBJ whole genome shotgun (WGS) entry which is preliminary data.</text>
</comment>
<evidence type="ECO:0000259" key="2">
    <source>
        <dbReference type="Pfam" id="PF03372"/>
    </source>
</evidence>
<organism evidence="3 4">
    <name type="scientific">Novosphingobium clariflavum</name>
    <dbReference type="NCBI Taxonomy" id="2029884"/>
    <lineage>
        <taxon>Bacteria</taxon>
        <taxon>Pseudomonadati</taxon>
        <taxon>Pseudomonadota</taxon>
        <taxon>Alphaproteobacteria</taxon>
        <taxon>Sphingomonadales</taxon>
        <taxon>Sphingomonadaceae</taxon>
        <taxon>Novosphingobium</taxon>
    </lineage>
</organism>
<evidence type="ECO:0000256" key="1">
    <source>
        <dbReference type="SAM" id="SignalP"/>
    </source>
</evidence>
<keyword evidence="1" id="KW-0732">Signal</keyword>
<sequence>MALMLAGLFAGLFDGQPATAVTAPHPVVPISPVAVRPGDLSVMTYNVKGLPWPLASGRPAALAAIAERLAGLRREGLQPHVVVLQEAFIPEAKAIGRLAGYPYVIEGPQSRQGPSLARSLWREWHLGEGAPAQVDSGLVLLSDLPVRKVARAAFPAEDCAGYDCLAAKGVLIADLALPRGRTVRVATTHLNCRKASGTSNGRSDAAFGRQAAFLGAMLARLRADGVPTVLAGDFNQGQRADRIAMLHGALDGVPGAERLDALSRRFVVDPEGMARLSGAERIRERARDLQFVFDGGAARLVPTRVDVPFGPRADGTMLSDHIGYTVHYSLQLANRT</sequence>
<keyword evidence="3" id="KW-0540">Nuclease</keyword>
<evidence type="ECO:0000313" key="4">
    <source>
        <dbReference type="Proteomes" id="UP001589858"/>
    </source>
</evidence>
<gene>
    <name evidence="3" type="ORF">ACFFF8_16715</name>
</gene>
<dbReference type="SUPFAM" id="SSF56219">
    <property type="entry name" value="DNase I-like"/>
    <property type="match status" value="1"/>
</dbReference>
<keyword evidence="3" id="KW-0378">Hydrolase</keyword>
<name>A0ABV6SDU7_9SPHN</name>
<dbReference type="InterPro" id="IPR036691">
    <property type="entry name" value="Endo/exonu/phosph_ase_sf"/>
</dbReference>
<dbReference type="InterPro" id="IPR005135">
    <property type="entry name" value="Endo/exonuclease/phosphatase"/>
</dbReference>
<protein>
    <submittedName>
        <fullName evidence="3">Endonuclease/exonuclease/phosphatase family protein</fullName>
    </submittedName>
</protein>
<keyword evidence="3" id="KW-0255">Endonuclease</keyword>
<dbReference type="EMBL" id="JBHLTM010000061">
    <property type="protein sequence ID" value="MFC0686233.1"/>
    <property type="molecule type" value="Genomic_DNA"/>
</dbReference>
<dbReference type="PANTHER" id="PTHR16320:SF23">
    <property type="entry name" value="SPHINGOMYELINASE C 1"/>
    <property type="match status" value="1"/>
</dbReference>
<proteinExistence type="predicted"/>
<accession>A0ABV6SDU7</accession>
<dbReference type="GO" id="GO:0004519">
    <property type="term" value="F:endonuclease activity"/>
    <property type="evidence" value="ECO:0007669"/>
    <property type="project" value="UniProtKB-KW"/>
</dbReference>
<dbReference type="Gene3D" id="3.60.10.10">
    <property type="entry name" value="Endonuclease/exonuclease/phosphatase"/>
    <property type="match status" value="1"/>
</dbReference>
<reference evidence="3 4" key="1">
    <citation type="submission" date="2024-09" db="EMBL/GenBank/DDBJ databases">
        <authorList>
            <person name="Sun Q."/>
            <person name="Mori K."/>
        </authorList>
    </citation>
    <scope>NUCLEOTIDE SEQUENCE [LARGE SCALE GENOMIC DNA]</scope>
    <source>
        <strain evidence="3 4">CICC 11035S</strain>
    </source>
</reference>